<dbReference type="EMBL" id="JARKIK010000091">
    <property type="protein sequence ID" value="KAK8723076.1"/>
    <property type="molecule type" value="Genomic_DNA"/>
</dbReference>
<name>A0AAW0W1P4_CHEQU</name>
<dbReference type="PANTHER" id="PTHR28052:SF1">
    <property type="entry name" value="UPF0545 PROTEIN C22ORF39"/>
    <property type="match status" value="1"/>
</dbReference>
<dbReference type="PANTHER" id="PTHR28052">
    <property type="entry name" value="UPF0545 PROTEIN C22ORF39"/>
    <property type="match status" value="1"/>
</dbReference>
<proteinExistence type="inferred from homology"/>
<reference evidence="5 6" key="1">
    <citation type="journal article" date="2024" name="BMC Genomics">
        <title>Genome assembly of redclaw crayfish (Cherax quadricarinatus) provides insights into its immune adaptation and hypoxia tolerance.</title>
        <authorList>
            <person name="Liu Z."/>
            <person name="Zheng J."/>
            <person name="Li H."/>
            <person name="Fang K."/>
            <person name="Wang S."/>
            <person name="He J."/>
            <person name="Zhou D."/>
            <person name="Weng S."/>
            <person name="Chi M."/>
            <person name="Gu Z."/>
            <person name="He J."/>
            <person name="Li F."/>
            <person name="Wang M."/>
        </authorList>
    </citation>
    <scope>NUCLEOTIDE SEQUENCE [LARGE SCALE GENOMIC DNA]</scope>
    <source>
        <strain evidence="5">ZL_2023a</strain>
    </source>
</reference>
<dbReference type="InterPro" id="IPR021475">
    <property type="entry name" value="Pants/Emi1-like"/>
</dbReference>
<gene>
    <name evidence="5" type="ORF">OTU49_011827</name>
</gene>
<keyword evidence="6" id="KW-1185">Reference proteome</keyword>
<evidence type="ECO:0000256" key="2">
    <source>
        <dbReference type="ARBA" id="ARBA00043942"/>
    </source>
</evidence>
<protein>
    <recommendedName>
        <fullName evidence="3">Synaptic plasticity regulator PANTS</fullName>
    </recommendedName>
    <alternativeName>
        <fullName evidence="4">Plasticity-associated neural transcript short</fullName>
    </alternativeName>
</protein>
<evidence type="ECO:0000313" key="6">
    <source>
        <dbReference type="Proteomes" id="UP001445076"/>
    </source>
</evidence>
<sequence>MEGEVYADDLSSVPALSWLVRPCERYKEEYKDCRSIKAKFHQYFIHGETKDCSNWQADYDHCLQYRKYKDLESLTSVIKSEMKRRQERLKGHYTNTVWDKRESPPDDWNKPLPEYLQKTQEGSYLALKSKEQKEGKIEEPSYICTIS</sequence>
<accession>A0AAW0W1P4</accession>
<dbReference type="GO" id="GO:0043083">
    <property type="term" value="C:synaptic cleft"/>
    <property type="evidence" value="ECO:0007669"/>
    <property type="project" value="UniProtKB-SubCell"/>
</dbReference>
<evidence type="ECO:0000313" key="5">
    <source>
        <dbReference type="EMBL" id="KAK8723076.1"/>
    </source>
</evidence>
<dbReference type="Proteomes" id="UP001445076">
    <property type="component" value="Unassembled WGS sequence"/>
</dbReference>
<evidence type="ECO:0000256" key="1">
    <source>
        <dbReference type="ARBA" id="ARBA00006412"/>
    </source>
</evidence>
<dbReference type="AlphaFoldDB" id="A0AAW0W1P4"/>
<evidence type="ECO:0000256" key="4">
    <source>
        <dbReference type="ARBA" id="ARBA00044235"/>
    </source>
</evidence>
<dbReference type="Pfam" id="PF11326">
    <property type="entry name" value="PANTS-like"/>
    <property type="match status" value="1"/>
</dbReference>
<comment type="similarity">
    <text evidence="1">Belongs to the UPF0545 family.</text>
</comment>
<comment type="caution">
    <text evidence="5">The sequence shown here is derived from an EMBL/GenBank/DDBJ whole genome shotgun (WGS) entry which is preliminary data.</text>
</comment>
<evidence type="ECO:0000256" key="3">
    <source>
        <dbReference type="ARBA" id="ARBA00044072"/>
    </source>
</evidence>
<comment type="subcellular location">
    <subcellularLocation>
        <location evidence="2">Synaptic cleft</location>
    </subcellularLocation>
</comment>
<organism evidence="5 6">
    <name type="scientific">Cherax quadricarinatus</name>
    <name type="common">Australian red claw crayfish</name>
    <dbReference type="NCBI Taxonomy" id="27406"/>
    <lineage>
        <taxon>Eukaryota</taxon>
        <taxon>Metazoa</taxon>
        <taxon>Ecdysozoa</taxon>
        <taxon>Arthropoda</taxon>
        <taxon>Crustacea</taxon>
        <taxon>Multicrustacea</taxon>
        <taxon>Malacostraca</taxon>
        <taxon>Eumalacostraca</taxon>
        <taxon>Eucarida</taxon>
        <taxon>Decapoda</taxon>
        <taxon>Pleocyemata</taxon>
        <taxon>Astacidea</taxon>
        <taxon>Parastacoidea</taxon>
        <taxon>Parastacidae</taxon>
        <taxon>Cherax</taxon>
    </lineage>
</organism>